<reference evidence="1" key="1">
    <citation type="submission" date="2022-03" db="EMBL/GenBank/DDBJ databases">
        <authorList>
            <person name="Alioto T."/>
            <person name="Alioto T."/>
            <person name="Gomez Garrido J."/>
        </authorList>
    </citation>
    <scope>NUCLEOTIDE SEQUENCE</scope>
</reference>
<gene>
    <name evidence="1" type="ORF">PECUL_23A049494</name>
</gene>
<dbReference type="EMBL" id="OW240918">
    <property type="protein sequence ID" value="CAH2304901.1"/>
    <property type="molecule type" value="Genomic_DNA"/>
</dbReference>
<organism evidence="1 2">
    <name type="scientific">Pelobates cultripes</name>
    <name type="common">Western spadefoot toad</name>
    <dbReference type="NCBI Taxonomy" id="61616"/>
    <lineage>
        <taxon>Eukaryota</taxon>
        <taxon>Metazoa</taxon>
        <taxon>Chordata</taxon>
        <taxon>Craniata</taxon>
        <taxon>Vertebrata</taxon>
        <taxon>Euteleostomi</taxon>
        <taxon>Amphibia</taxon>
        <taxon>Batrachia</taxon>
        <taxon>Anura</taxon>
        <taxon>Pelobatoidea</taxon>
        <taxon>Pelobatidae</taxon>
        <taxon>Pelobates</taxon>
    </lineage>
</organism>
<dbReference type="Proteomes" id="UP001295444">
    <property type="component" value="Chromosome 07"/>
</dbReference>
<feature type="non-terminal residue" evidence="1">
    <location>
        <position position="158"/>
    </location>
</feature>
<dbReference type="AlphaFoldDB" id="A0AAD1SPW5"/>
<evidence type="ECO:0000313" key="1">
    <source>
        <dbReference type="EMBL" id="CAH2304901.1"/>
    </source>
</evidence>
<evidence type="ECO:0000313" key="2">
    <source>
        <dbReference type="Proteomes" id="UP001295444"/>
    </source>
</evidence>
<keyword evidence="2" id="KW-1185">Reference proteome</keyword>
<proteinExistence type="predicted"/>
<sequence>MDQRQWEQLKLWTPFLGEQPLDEWVIELEALITRDLWLDKSYRALQFHTVVIYPLFVEHKGFLGEDYNGPCLLWEEFDNGMAFGDLDSSHFWYIRDEQEDSLGLKWIREMQPDLTFLANWKWELEQDYARPFSRVSMWEYSTMPLLAACGNTAQCPVW</sequence>
<accession>A0AAD1SPW5</accession>
<protein>
    <submittedName>
        <fullName evidence="1">Uncharacterized protein</fullName>
    </submittedName>
</protein>
<name>A0AAD1SPW5_PELCU</name>